<dbReference type="GO" id="GO:0006355">
    <property type="term" value="P:regulation of DNA-templated transcription"/>
    <property type="evidence" value="ECO:0007669"/>
    <property type="project" value="InterPro"/>
</dbReference>
<proteinExistence type="predicted"/>
<dbReference type="InterPro" id="IPR000014">
    <property type="entry name" value="PAS"/>
</dbReference>
<dbReference type="PANTHER" id="PTHR43047:SF72">
    <property type="entry name" value="OSMOSENSING HISTIDINE PROTEIN KINASE SLN1"/>
    <property type="match status" value="1"/>
</dbReference>
<evidence type="ECO:0000256" key="1">
    <source>
        <dbReference type="ARBA" id="ARBA00000085"/>
    </source>
</evidence>
<dbReference type="SUPFAM" id="SSF55874">
    <property type="entry name" value="ATPase domain of HSP90 chaperone/DNA topoisomerase II/histidine kinase"/>
    <property type="match status" value="1"/>
</dbReference>
<dbReference type="InterPro" id="IPR013656">
    <property type="entry name" value="PAS_4"/>
</dbReference>
<dbReference type="InterPro" id="IPR001610">
    <property type="entry name" value="PAC"/>
</dbReference>
<dbReference type="CDD" id="cd17580">
    <property type="entry name" value="REC_2_DhkD-like"/>
    <property type="match status" value="1"/>
</dbReference>
<dbReference type="SMART" id="SM00448">
    <property type="entry name" value="REC"/>
    <property type="match status" value="2"/>
</dbReference>
<dbReference type="SMART" id="SM00388">
    <property type="entry name" value="HisKA"/>
    <property type="match status" value="1"/>
</dbReference>
<feature type="modified residue" description="4-aspartylphosphate" evidence="6">
    <location>
        <position position="46"/>
    </location>
</feature>
<dbReference type="EMBL" id="NIDE01000018">
    <property type="protein sequence ID" value="OWK35303.1"/>
    <property type="molecule type" value="Genomic_DNA"/>
</dbReference>
<feature type="domain" description="Histidine kinase" evidence="7">
    <location>
        <begin position="1009"/>
        <end position="1227"/>
    </location>
</feature>
<dbReference type="Proteomes" id="UP000214646">
    <property type="component" value="Unassembled WGS sequence"/>
</dbReference>
<evidence type="ECO:0000256" key="5">
    <source>
        <dbReference type="ARBA" id="ARBA00022777"/>
    </source>
</evidence>
<feature type="modified residue" description="4-aspartylphosphate" evidence="6">
    <location>
        <position position="1296"/>
    </location>
</feature>
<dbReference type="FunFam" id="3.30.565.10:FF:000006">
    <property type="entry name" value="Sensor histidine kinase WalK"/>
    <property type="match status" value="1"/>
</dbReference>
<dbReference type="CDD" id="cd00130">
    <property type="entry name" value="PAS"/>
    <property type="match status" value="4"/>
</dbReference>
<gene>
    <name evidence="11" type="ORF">FRUB_09464</name>
</gene>
<dbReference type="Gene3D" id="3.30.450.20">
    <property type="entry name" value="PAS domain"/>
    <property type="match status" value="4"/>
</dbReference>
<dbReference type="SUPFAM" id="SSF55785">
    <property type="entry name" value="PYP-like sensor domain (PAS domain)"/>
    <property type="match status" value="4"/>
</dbReference>
<dbReference type="PROSITE" id="PS50112">
    <property type="entry name" value="PAS"/>
    <property type="match status" value="4"/>
</dbReference>
<feature type="domain" description="PAS" evidence="9">
    <location>
        <begin position="126"/>
        <end position="181"/>
    </location>
</feature>
<feature type="domain" description="PAC" evidence="10">
    <location>
        <begin position="201"/>
        <end position="253"/>
    </location>
</feature>
<feature type="domain" description="PAS" evidence="9">
    <location>
        <begin position="572"/>
        <end position="645"/>
    </location>
</feature>
<dbReference type="SUPFAM" id="SSF55781">
    <property type="entry name" value="GAF domain-like"/>
    <property type="match status" value="2"/>
</dbReference>
<dbReference type="Pfam" id="PF13426">
    <property type="entry name" value="PAS_9"/>
    <property type="match status" value="2"/>
</dbReference>
<dbReference type="SMART" id="SM00065">
    <property type="entry name" value="GAF"/>
    <property type="match status" value="2"/>
</dbReference>
<dbReference type="Gene3D" id="3.30.450.40">
    <property type="match status" value="2"/>
</dbReference>
<keyword evidence="12" id="KW-1185">Reference proteome</keyword>
<evidence type="ECO:0000256" key="3">
    <source>
        <dbReference type="ARBA" id="ARBA00022553"/>
    </source>
</evidence>
<dbReference type="EC" id="2.7.13.3" evidence="2"/>
<keyword evidence="5" id="KW-0418">Kinase</keyword>
<dbReference type="InterPro" id="IPR036097">
    <property type="entry name" value="HisK_dim/P_sf"/>
</dbReference>
<dbReference type="Gene3D" id="3.40.50.2300">
    <property type="match status" value="2"/>
</dbReference>
<dbReference type="GO" id="GO:0000155">
    <property type="term" value="F:phosphorelay sensor kinase activity"/>
    <property type="evidence" value="ECO:0007669"/>
    <property type="project" value="InterPro"/>
</dbReference>
<evidence type="ECO:0000259" key="10">
    <source>
        <dbReference type="PROSITE" id="PS50113"/>
    </source>
</evidence>
<dbReference type="PANTHER" id="PTHR43047">
    <property type="entry name" value="TWO-COMPONENT HISTIDINE PROTEIN KINASE"/>
    <property type="match status" value="1"/>
</dbReference>
<dbReference type="Pfam" id="PF02518">
    <property type="entry name" value="HATPase_c"/>
    <property type="match status" value="1"/>
</dbReference>
<dbReference type="Pfam" id="PF00072">
    <property type="entry name" value="Response_reg"/>
    <property type="match status" value="2"/>
</dbReference>
<dbReference type="PROSITE" id="PS50110">
    <property type="entry name" value="RESPONSE_REGULATORY"/>
    <property type="match status" value="2"/>
</dbReference>
<evidence type="ECO:0000259" key="7">
    <source>
        <dbReference type="PROSITE" id="PS50109"/>
    </source>
</evidence>
<dbReference type="InterPro" id="IPR005467">
    <property type="entry name" value="His_kinase_dom"/>
</dbReference>
<organism evidence="11 12">
    <name type="scientific">Fimbriiglobus ruber</name>
    <dbReference type="NCBI Taxonomy" id="1908690"/>
    <lineage>
        <taxon>Bacteria</taxon>
        <taxon>Pseudomonadati</taxon>
        <taxon>Planctomycetota</taxon>
        <taxon>Planctomycetia</taxon>
        <taxon>Gemmatales</taxon>
        <taxon>Gemmataceae</taxon>
        <taxon>Fimbriiglobus</taxon>
    </lineage>
</organism>
<dbReference type="PRINTS" id="PR00344">
    <property type="entry name" value="BCTRLSENSOR"/>
</dbReference>
<dbReference type="Gene3D" id="3.30.565.10">
    <property type="entry name" value="Histidine kinase-like ATPase, C-terminal domain"/>
    <property type="match status" value="1"/>
</dbReference>
<dbReference type="InterPro" id="IPR029016">
    <property type="entry name" value="GAF-like_dom_sf"/>
</dbReference>
<dbReference type="PROSITE" id="PS50109">
    <property type="entry name" value="HIS_KIN"/>
    <property type="match status" value="1"/>
</dbReference>
<dbReference type="InterPro" id="IPR004358">
    <property type="entry name" value="Sig_transdc_His_kin-like_C"/>
</dbReference>
<dbReference type="Pfam" id="PF13185">
    <property type="entry name" value="GAF_2"/>
    <property type="match status" value="2"/>
</dbReference>
<evidence type="ECO:0000259" key="9">
    <source>
        <dbReference type="PROSITE" id="PS50112"/>
    </source>
</evidence>
<comment type="caution">
    <text evidence="11">The sequence shown here is derived from an EMBL/GenBank/DDBJ whole genome shotgun (WGS) entry which is preliminary data.</text>
</comment>
<dbReference type="InterPro" id="IPR000700">
    <property type="entry name" value="PAS-assoc_C"/>
</dbReference>
<evidence type="ECO:0000313" key="11">
    <source>
        <dbReference type="EMBL" id="OWK35303.1"/>
    </source>
</evidence>
<dbReference type="GO" id="GO:0008168">
    <property type="term" value="F:methyltransferase activity"/>
    <property type="evidence" value="ECO:0007669"/>
    <property type="project" value="UniProtKB-KW"/>
</dbReference>
<dbReference type="SMART" id="SM00387">
    <property type="entry name" value="HATPase_c"/>
    <property type="match status" value="1"/>
</dbReference>
<protein>
    <recommendedName>
        <fullName evidence="2">histidine kinase</fullName>
        <ecNumber evidence="2">2.7.13.3</ecNumber>
    </recommendedName>
</protein>
<dbReference type="CDD" id="cd00082">
    <property type="entry name" value="HisKA"/>
    <property type="match status" value="1"/>
</dbReference>
<dbReference type="InterPro" id="IPR001789">
    <property type="entry name" value="Sig_transdc_resp-reg_receiver"/>
</dbReference>
<evidence type="ECO:0000256" key="4">
    <source>
        <dbReference type="ARBA" id="ARBA00022679"/>
    </source>
</evidence>
<dbReference type="InterPro" id="IPR003018">
    <property type="entry name" value="GAF"/>
</dbReference>
<dbReference type="SUPFAM" id="SSF52172">
    <property type="entry name" value="CheY-like"/>
    <property type="match status" value="2"/>
</dbReference>
<feature type="domain" description="PAC" evidence="10">
    <location>
        <begin position="781"/>
        <end position="831"/>
    </location>
</feature>
<dbReference type="Pfam" id="PF00512">
    <property type="entry name" value="HisKA"/>
    <property type="match status" value="1"/>
</dbReference>
<evidence type="ECO:0000256" key="6">
    <source>
        <dbReference type="PROSITE-ProRule" id="PRU00169"/>
    </source>
</evidence>
<name>A0A225D2W4_9BACT</name>
<keyword evidence="11" id="KW-0489">Methyltransferase</keyword>
<dbReference type="SUPFAM" id="SSF47384">
    <property type="entry name" value="Homodimeric domain of signal transducing histidine kinase"/>
    <property type="match status" value="1"/>
</dbReference>
<dbReference type="InterPro" id="IPR013767">
    <property type="entry name" value="PAS_fold"/>
</dbReference>
<keyword evidence="3 6" id="KW-0597">Phosphoprotein</keyword>
<feature type="domain" description="PAS" evidence="9">
    <location>
        <begin position="703"/>
        <end position="774"/>
    </location>
</feature>
<feature type="domain" description="Response regulatory" evidence="8">
    <location>
        <begin position="1247"/>
        <end position="1363"/>
    </location>
</feature>
<dbReference type="SMART" id="SM00091">
    <property type="entry name" value="PAS"/>
    <property type="match status" value="4"/>
</dbReference>
<evidence type="ECO:0000256" key="2">
    <source>
        <dbReference type="ARBA" id="ARBA00012438"/>
    </source>
</evidence>
<keyword evidence="4 11" id="KW-0808">Transferase</keyword>
<dbReference type="InterPro" id="IPR003594">
    <property type="entry name" value="HATPase_dom"/>
</dbReference>
<accession>A0A225D2W4</accession>
<dbReference type="Pfam" id="PF00989">
    <property type="entry name" value="PAS"/>
    <property type="match status" value="1"/>
</dbReference>
<dbReference type="Gene3D" id="1.10.287.130">
    <property type="match status" value="1"/>
</dbReference>
<dbReference type="InterPro" id="IPR036890">
    <property type="entry name" value="HATPase_C_sf"/>
</dbReference>
<sequence>MDDTPANLLSLRAILEELGQNLVEARSGEEALERVEAQEFAAVLLDVLMPGIGGFETARAIRGHERSRHTPIIFLTTGDIDRSQTEEAYRLGAVDFLVQPLMPVAFRAKVRGLVELFLDKQRARHEADQLRLLVQGTTDYAIFMLDPQGNVASWNAGAERIKGYKAEEIVGRHFSRFYPPDAIERGWPAHELEVARTEGRFEDEGWRVRKDGARFWANVVITALSDEAGEFRGFLKITRDMTERKRSEENARLLAEEAAARRAAEENARLLHDQRERLHVTLTSIGDAVISTDAEGRVEFLNPVAENLVGWTTDEAARRSLTDVFRIVNEDTRRPVDNPALRALREGRIVGLANHTILISKDGTERPIDDSAAPIRDQKGNISGSVLVFRDISERKRSEAALGERLRLLALNAAVGESLVRGDSLAVMLQRCAGALVDHLHGAFARIWTFNPHDDVLELRASAGLYTHLDGPHSRVPVGHYKIGLIARERKPHLTNAVVGDPRVGDQEWAQREGMVAFAGYPLLVDDRLVGVMAMFARQPLSETTLGAMASVADEIAVGIEGTSAQERLHEQEEWLRVTLASIGDAVIATDTEGRVTFLNGVAQELTGWQMTDARGQRLNAVFTILNEQTRRPVENPVEKVLREGVVVGLANHTVLIAKDGAERPIDDSAAPIRDETGKMIGVVLVFRDVAEQRRAEHELRTSEARKSAILETALDCIITMDHDGRVVEFNPAAERTFGYARSEIVGRKLADFIVPPSLRERHDRGMTHYLATGEGPVLGRRLELPALRADGTEIPVEVSITRIPTDGPPVFTAYLRDISERKRSEAVLAGQKRVLELLVQGAPLPDVLDALCEIVEGQSRDKLIATVLLVDEDGQRLRSVAGRRAPADYTRAVDGVRIGPCVGSCGTAAHRGEPVVVSDIAADPLWADFRDLALGHGLRACWSTPIFSSQGKVLGTFAVYYPSPHRPSPEELRLVDILTRSAGVAVERRRDEEALKEADRRKDEFLATLAHELRNPLAPMRNALQVMQLAGGDGAAVGRAREMMERQMRHMVRLVDDLLDVSRITKDKLDLRKQRVDLAAVVRTAVETSRPLIEAAGHELTITLPPQPVFVDGDPVRLAQVFSNLLNNAAKYTDRGGKIWLAAERLGSDAVVSVRDTGLGIPRDMLGKVFELFTQVDRTLEKAQGGLGIGLTLVRRLTEMHGGGVEAHSEGVGKGSEFIVRLPAIFVPPSRDERATEERTPSSRRRLLVVDDNRDSAVSLGMMLELMGNEVRTAHDGLEAVQAAEVFRPDVILLDIGLPRLNGYEAARRIKGQPWGEDIVLIALTGWGQEEDKRRSKEAGFNFHMVKPVEPAALEKVLAGLLSYH</sequence>
<dbReference type="InterPro" id="IPR011006">
    <property type="entry name" value="CheY-like_superfamily"/>
</dbReference>
<dbReference type="NCBIfam" id="TIGR00229">
    <property type="entry name" value="sensory_box"/>
    <property type="match status" value="4"/>
</dbReference>
<dbReference type="Pfam" id="PF08448">
    <property type="entry name" value="PAS_4"/>
    <property type="match status" value="1"/>
</dbReference>
<comment type="catalytic activity">
    <reaction evidence="1">
        <text>ATP + protein L-histidine = ADP + protein N-phospho-L-histidine.</text>
        <dbReference type="EC" id="2.7.13.3"/>
    </reaction>
</comment>
<reference evidence="12" key="1">
    <citation type="submission" date="2017-06" db="EMBL/GenBank/DDBJ databases">
        <title>Genome analysis of Fimbriiglobus ruber SP5, the first member of the order Planctomycetales with confirmed chitinolytic capability.</title>
        <authorList>
            <person name="Ravin N.V."/>
            <person name="Rakitin A.L."/>
            <person name="Ivanova A.A."/>
            <person name="Beletsky A.V."/>
            <person name="Kulichevskaya I.S."/>
            <person name="Mardanov A.V."/>
            <person name="Dedysh S.N."/>
        </authorList>
    </citation>
    <scope>NUCLEOTIDE SEQUENCE [LARGE SCALE GENOMIC DNA]</scope>
    <source>
        <strain evidence="12">SP5</strain>
    </source>
</reference>
<dbReference type="GO" id="GO:0032259">
    <property type="term" value="P:methylation"/>
    <property type="evidence" value="ECO:0007669"/>
    <property type="project" value="UniProtKB-KW"/>
</dbReference>
<feature type="domain" description="PAC" evidence="10">
    <location>
        <begin position="352"/>
        <end position="404"/>
    </location>
</feature>
<dbReference type="PROSITE" id="PS50113">
    <property type="entry name" value="PAC"/>
    <property type="match status" value="4"/>
</dbReference>
<dbReference type="SMART" id="SM00086">
    <property type="entry name" value="PAC"/>
    <property type="match status" value="4"/>
</dbReference>
<feature type="domain" description="Response regulatory" evidence="8">
    <location>
        <begin position="1"/>
        <end position="114"/>
    </location>
</feature>
<evidence type="ECO:0000313" key="12">
    <source>
        <dbReference type="Proteomes" id="UP000214646"/>
    </source>
</evidence>
<feature type="domain" description="PAC" evidence="10">
    <location>
        <begin position="650"/>
        <end position="702"/>
    </location>
</feature>
<dbReference type="GO" id="GO:0005886">
    <property type="term" value="C:plasma membrane"/>
    <property type="evidence" value="ECO:0007669"/>
    <property type="project" value="TreeGrafter"/>
</dbReference>
<dbReference type="InterPro" id="IPR003661">
    <property type="entry name" value="HisK_dim/P_dom"/>
</dbReference>
<dbReference type="InterPro" id="IPR035965">
    <property type="entry name" value="PAS-like_dom_sf"/>
</dbReference>
<evidence type="ECO:0000259" key="8">
    <source>
        <dbReference type="PROSITE" id="PS50110"/>
    </source>
</evidence>
<feature type="domain" description="PAS" evidence="9">
    <location>
        <begin position="274"/>
        <end position="347"/>
    </location>
</feature>
<dbReference type="GO" id="GO:0009927">
    <property type="term" value="F:histidine phosphotransfer kinase activity"/>
    <property type="evidence" value="ECO:0007669"/>
    <property type="project" value="TreeGrafter"/>
</dbReference>